<dbReference type="GO" id="GO:0004812">
    <property type="term" value="F:aminoacyl-tRNA ligase activity"/>
    <property type="evidence" value="ECO:0007669"/>
    <property type="project" value="UniProtKB-KW"/>
</dbReference>
<evidence type="ECO:0000313" key="9">
    <source>
        <dbReference type="Proteomes" id="UP001566132"/>
    </source>
</evidence>
<dbReference type="NCBIfam" id="NF001750">
    <property type="entry name" value="PRK00476.1"/>
    <property type="match status" value="1"/>
</dbReference>
<dbReference type="PANTHER" id="PTHR22594:SF5">
    <property type="entry name" value="ASPARTATE--TRNA LIGASE, MITOCHONDRIAL"/>
    <property type="match status" value="1"/>
</dbReference>
<dbReference type="CDD" id="cd04317">
    <property type="entry name" value="EcAspRS_like_N"/>
    <property type="match status" value="1"/>
</dbReference>
<dbReference type="SUPFAM" id="SSF50249">
    <property type="entry name" value="Nucleic acid-binding proteins"/>
    <property type="match status" value="1"/>
</dbReference>
<evidence type="ECO:0000256" key="4">
    <source>
        <dbReference type="ARBA" id="ARBA00022840"/>
    </source>
</evidence>
<dbReference type="InterPro" id="IPR012340">
    <property type="entry name" value="NA-bd_OB-fold"/>
</dbReference>
<dbReference type="GO" id="GO:0006412">
    <property type="term" value="P:translation"/>
    <property type="evidence" value="ECO:0007669"/>
    <property type="project" value="UniProtKB-KW"/>
</dbReference>
<dbReference type="Pfam" id="PF00152">
    <property type="entry name" value="tRNA-synt_2"/>
    <property type="match status" value="1"/>
</dbReference>
<sequence>MSKLLKYIFSSSLNSCRRFISLKHSKQIVTIGYSQIRGIRTSARKSHSNICALDEFENGSPNGHVNNINKYTKRTHTCGELNTTHVGQKVVLSGWLEYQRMNKFVVLRDSYGETQLLITEKSKLAENLNNVPYESIVQITGLVALRPKDMINEKQQTGEIEVLVEEFQLINRAKDTLPFNIREFQKAKEALRMQYRYLDIRFPQMQRNLRIRSKLFMKFREFLINNHFIDVETPTLFKATPGGAQEFVVPTRFPGKFYSLVQSPQQFKQMLMAGAVDRYFQIAKCYRDEGARSDRQPEFTQLDIELSFTNVEGVLALIEELLNYALSEFNAEIPKKFLRISYENAMELYGSDKPDVSFEFQLQNCTELLIQDERVVKGNDFGAYLVVFNPQNPFGKSIKEKMSLLSKQFPEAKLLQFKIDRKEWSNKTQNIFSSQTAHRLLTDFNIDDSAIVFLSYGTKHDARSLLGKIRVEYVNLLEQTFHLQIRKKGLHFLWVVDFPLFEINRELSVLQSTHHPFTAPHSDDLNLFEIDPLQMRSLAYDLVLNGNEVGGGSIRIHQSMLQEKVLDVLNIKKDNLQHILDMLGSGCPPHGGIAIGLDRLLAVILNMTSIRDVIAFPKTFEGKDPISQAPSEVSNEILDLYHIKINKPK</sequence>
<keyword evidence="4" id="KW-0067">ATP-binding</keyword>
<feature type="domain" description="Aminoacyl-transfer RNA synthetases class-II family profile" evidence="7">
    <location>
        <begin position="209"/>
        <end position="617"/>
    </location>
</feature>
<dbReference type="GO" id="GO:0005737">
    <property type="term" value="C:cytoplasm"/>
    <property type="evidence" value="ECO:0007669"/>
    <property type="project" value="UniProtKB-ARBA"/>
</dbReference>
<dbReference type="Gene3D" id="3.30.1360.30">
    <property type="entry name" value="GAD-like domain"/>
    <property type="match status" value="1"/>
</dbReference>
<reference evidence="8 9" key="1">
    <citation type="submission" date="2024-05" db="EMBL/GenBank/DDBJ databases">
        <title>Genetic variation in Jamaican populations of the coffee berry borer (Hypothenemus hampei).</title>
        <authorList>
            <person name="Errbii M."/>
            <person name="Myrie A."/>
        </authorList>
    </citation>
    <scope>NUCLEOTIDE SEQUENCE [LARGE SCALE GENOMIC DNA]</scope>
    <source>
        <strain evidence="8">JA-Hopewell-2020-01-JO</strain>
        <tissue evidence="8">Whole body</tissue>
    </source>
</reference>
<organism evidence="8 9">
    <name type="scientific">Hypothenemus hampei</name>
    <name type="common">Coffee berry borer</name>
    <dbReference type="NCBI Taxonomy" id="57062"/>
    <lineage>
        <taxon>Eukaryota</taxon>
        <taxon>Metazoa</taxon>
        <taxon>Ecdysozoa</taxon>
        <taxon>Arthropoda</taxon>
        <taxon>Hexapoda</taxon>
        <taxon>Insecta</taxon>
        <taxon>Pterygota</taxon>
        <taxon>Neoptera</taxon>
        <taxon>Endopterygota</taxon>
        <taxon>Coleoptera</taxon>
        <taxon>Polyphaga</taxon>
        <taxon>Cucujiformia</taxon>
        <taxon>Curculionidae</taxon>
        <taxon>Scolytinae</taxon>
        <taxon>Hypothenemus</taxon>
    </lineage>
</organism>
<dbReference type="SUPFAM" id="SSF55261">
    <property type="entry name" value="GAD domain-like"/>
    <property type="match status" value="1"/>
</dbReference>
<dbReference type="NCBIfam" id="TIGR00459">
    <property type="entry name" value="aspS_bact"/>
    <property type="match status" value="1"/>
</dbReference>
<dbReference type="InterPro" id="IPR004115">
    <property type="entry name" value="GAD-like_sf"/>
</dbReference>
<keyword evidence="5" id="KW-0648">Protein biosynthesis</keyword>
<comment type="caution">
    <text evidence="8">The sequence shown here is derived from an EMBL/GenBank/DDBJ whole genome shotgun (WGS) entry which is preliminary data.</text>
</comment>
<dbReference type="InterPro" id="IPR045864">
    <property type="entry name" value="aa-tRNA-synth_II/BPL/LPL"/>
</dbReference>
<evidence type="ECO:0000256" key="2">
    <source>
        <dbReference type="ARBA" id="ARBA00022598"/>
    </source>
</evidence>
<name>A0ABD1E7D3_HYPHA</name>
<gene>
    <name evidence="8" type="ORF">ABEB36_013183</name>
</gene>
<dbReference type="PROSITE" id="PS50862">
    <property type="entry name" value="AA_TRNA_LIGASE_II"/>
    <property type="match status" value="1"/>
</dbReference>
<keyword evidence="2" id="KW-0436">Ligase</keyword>
<dbReference type="InterPro" id="IPR004364">
    <property type="entry name" value="Aa-tRNA-synt_II"/>
</dbReference>
<protein>
    <recommendedName>
        <fullName evidence="7">Aminoacyl-transfer RNA synthetases class-II family profile domain-containing protein</fullName>
    </recommendedName>
</protein>
<dbReference type="HAMAP" id="MF_00044">
    <property type="entry name" value="Asp_tRNA_synth_type1"/>
    <property type="match status" value="1"/>
</dbReference>
<dbReference type="InterPro" id="IPR004524">
    <property type="entry name" value="Asp-tRNA-ligase_1"/>
</dbReference>
<evidence type="ECO:0000256" key="5">
    <source>
        <dbReference type="ARBA" id="ARBA00022917"/>
    </source>
</evidence>
<evidence type="ECO:0000256" key="1">
    <source>
        <dbReference type="ARBA" id="ARBA00006303"/>
    </source>
</evidence>
<dbReference type="Gene3D" id="2.40.50.140">
    <property type="entry name" value="Nucleic acid-binding proteins"/>
    <property type="match status" value="1"/>
</dbReference>
<keyword evidence="3" id="KW-0547">Nucleotide-binding</keyword>
<comment type="similarity">
    <text evidence="1">Belongs to the class-II aminoacyl-tRNA synthetase family. Type 1 subfamily.</text>
</comment>
<evidence type="ECO:0000259" key="7">
    <source>
        <dbReference type="PROSITE" id="PS50862"/>
    </source>
</evidence>
<keyword evidence="6" id="KW-0030">Aminoacyl-tRNA synthetase</keyword>
<dbReference type="Proteomes" id="UP001566132">
    <property type="component" value="Unassembled WGS sequence"/>
</dbReference>
<evidence type="ECO:0000256" key="6">
    <source>
        <dbReference type="ARBA" id="ARBA00023146"/>
    </source>
</evidence>
<dbReference type="PRINTS" id="PR01042">
    <property type="entry name" value="TRNASYNTHASP"/>
</dbReference>
<keyword evidence="9" id="KW-1185">Reference proteome</keyword>
<dbReference type="Gene3D" id="3.30.930.10">
    <property type="entry name" value="Bira Bifunctional Protein, Domain 2"/>
    <property type="match status" value="1"/>
</dbReference>
<dbReference type="SUPFAM" id="SSF55681">
    <property type="entry name" value="Class II aaRS and biotin synthetases"/>
    <property type="match status" value="1"/>
</dbReference>
<dbReference type="PANTHER" id="PTHR22594">
    <property type="entry name" value="ASPARTYL/LYSYL-TRNA SYNTHETASE"/>
    <property type="match status" value="1"/>
</dbReference>
<dbReference type="InterPro" id="IPR002312">
    <property type="entry name" value="Asp/Asn-tRNA-synth_IIb"/>
</dbReference>
<dbReference type="AlphaFoldDB" id="A0ABD1E7D3"/>
<dbReference type="EMBL" id="JBDJPC010000010">
    <property type="protein sequence ID" value="KAL1490500.1"/>
    <property type="molecule type" value="Genomic_DNA"/>
</dbReference>
<dbReference type="InterPro" id="IPR006195">
    <property type="entry name" value="aa-tRNA-synth_II"/>
</dbReference>
<dbReference type="InterPro" id="IPR047089">
    <property type="entry name" value="Asp-tRNA-ligase_1_N"/>
</dbReference>
<dbReference type="GO" id="GO:0005524">
    <property type="term" value="F:ATP binding"/>
    <property type="evidence" value="ECO:0007669"/>
    <property type="project" value="UniProtKB-KW"/>
</dbReference>
<evidence type="ECO:0000313" key="8">
    <source>
        <dbReference type="EMBL" id="KAL1490500.1"/>
    </source>
</evidence>
<evidence type="ECO:0000256" key="3">
    <source>
        <dbReference type="ARBA" id="ARBA00022741"/>
    </source>
</evidence>
<proteinExistence type="inferred from homology"/>
<accession>A0ABD1E7D3</accession>